<proteinExistence type="predicted"/>
<evidence type="ECO:0000259" key="1">
    <source>
        <dbReference type="PROSITE" id="PS50097"/>
    </source>
</evidence>
<dbReference type="PROSITE" id="PS50097">
    <property type="entry name" value="BTB"/>
    <property type="match status" value="1"/>
</dbReference>
<dbReference type="EMBL" id="JARKIB010000195">
    <property type="protein sequence ID" value="KAJ7725335.1"/>
    <property type="molecule type" value="Genomic_DNA"/>
</dbReference>
<dbReference type="Proteomes" id="UP001215598">
    <property type="component" value="Unassembled WGS sequence"/>
</dbReference>
<organism evidence="2 3">
    <name type="scientific">Mycena metata</name>
    <dbReference type="NCBI Taxonomy" id="1033252"/>
    <lineage>
        <taxon>Eukaryota</taxon>
        <taxon>Fungi</taxon>
        <taxon>Dikarya</taxon>
        <taxon>Basidiomycota</taxon>
        <taxon>Agaricomycotina</taxon>
        <taxon>Agaricomycetes</taxon>
        <taxon>Agaricomycetidae</taxon>
        <taxon>Agaricales</taxon>
        <taxon>Marasmiineae</taxon>
        <taxon>Mycenaceae</taxon>
        <taxon>Mycena</taxon>
    </lineage>
</organism>
<protein>
    <recommendedName>
        <fullName evidence="1">BTB domain-containing protein</fullName>
    </recommendedName>
</protein>
<dbReference type="SUPFAM" id="SSF54695">
    <property type="entry name" value="POZ domain"/>
    <property type="match status" value="1"/>
</dbReference>
<dbReference type="InterPro" id="IPR000210">
    <property type="entry name" value="BTB/POZ_dom"/>
</dbReference>
<feature type="domain" description="BTB" evidence="1">
    <location>
        <begin position="32"/>
        <end position="96"/>
    </location>
</feature>
<evidence type="ECO:0000313" key="3">
    <source>
        <dbReference type="Proteomes" id="UP001215598"/>
    </source>
</evidence>
<evidence type="ECO:0000313" key="2">
    <source>
        <dbReference type="EMBL" id="KAJ7725335.1"/>
    </source>
</evidence>
<dbReference type="InterPro" id="IPR011333">
    <property type="entry name" value="SKP1/BTB/POZ_sf"/>
</dbReference>
<dbReference type="CDD" id="cd18186">
    <property type="entry name" value="BTB_POZ_ZBTB_KLHL-like"/>
    <property type="match status" value="1"/>
</dbReference>
<name>A0AAD7MN92_9AGAR</name>
<dbReference type="Pfam" id="PF00651">
    <property type="entry name" value="BTB"/>
    <property type="match status" value="1"/>
</dbReference>
<comment type="caution">
    <text evidence="2">The sequence shown here is derived from an EMBL/GenBank/DDBJ whole genome shotgun (WGS) entry which is preliminary data.</text>
</comment>
<dbReference type="AlphaFoldDB" id="A0AAD7MN92"/>
<dbReference type="Gene3D" id="3.30.710.10">
    <property type="entry name" value="Potassium Channel Kv1.1, Chain A"/>
    <property type="match status" value="1"/>
</dbReference>
<keyword evidence="3" id="KW-1185">Reference proteome</keyword>
<accession>A0AAD7MN92</accession>
<reference evidence="2" key="1">
    <citation type="submission" date="2023-03" db="EMBL/GenBank/DDBJ databases">
        <title>Massive genome expansion in bonnet fungi (Mycena s.s.) driven by repeated elements and novel gene families across ecological guilds.</title>
        <authorList>
            <consortium name="Lawrence Berkeley National Laboratory"/>
            <person name="Harder C.B."/>
            <person name="Miyauchi S."/>
            <person name="Viragh M."/>
            <person name="Kuo A."/>
            <person name="Thoen E."/>
            <person name="Andreopoulos B."/>
            <person name="Lu D."/>
            <person name="Skrede I."/>
            <person name="Drula E."/>
            <person name="Henrissat B."/>
            <person name="Morin E."/>
            <person name="Kohler A."/>
            <person name="Barry K."/>
            <person name="LaButti K."/>
            <person name="Morin E."/>
            <person name="Salamov A."/>
            <person name="Lipzen A."/>
            <person name="Mereny Z."/>
            <person name="Hegedus B."/>
            <person name="Baldrian P."/>
            <person name="Stursova M."/>
            <person name="Weitz H."/>
            <person name="Taylor A."/>
            <person name="Grigoriev I.V."/>
            <person name="Nagy L.G."/>
            <person name="Martin F."/>
            <person name="Kauserud H."/>
        </authorList>
    </citation>
    <scope>NUCLEOTIDE SEQUENCE</scope>
    <source>
        <strain evidence="2">CBHHK182m</strain>
    </source>
</reference>
<dbReference type="SMART" id="SM00225">
    <property type="entry name" value="BTB"/>
    <property type="match status" value="1"/>
</dbReference>
<gene>
    <name evidence="2" type="ORF">B0H16DRAFT_1895124</name>
</gene>
<sequence length="322" mass="37529">MDEPRLKRRRTDDSDVIRTPITRSAEYWFDDGNIILQVESTQFRLTKSMLSMHSSVFRDMFLLPLPSDEAMVEGCAVVILHGDTAQDWNHLLSAMYPKFFLKVPPSVELIAGILRLSQKYDIPLFRKDCFHRLRMQFPSTLAEYDSLSGRTLLREEPHMLIPLVSLAREFDQISILPLIFYSIVVTESDKYMFKVMNDLEVNFRPADRLACLQGYVRLLDLQSLTSMSWIDKDKGYIPARSCPRYQACLMALKDIIYNMSRGQRPEIFVLGQWIAEWEVNLCDACRSKARKIFEDARQTCWNELPAVFGLPDWEELKSLDFE</sequence>